<dbReference type="GO" id="GO:0005524">
    <property type="term" value="F:ATP binding"/>
    <property type="evidence" value="ECO:0007669"/>
    <property type="project" value="UniProtKB-KW"/>
</dbReference>
<dbReference type="Pfam" id="PF00664">
    <property type="entry name" value="ABC_membrane"/>
    <property type="match status" value="1"/>
</dbReference>
<dbReference type="PANTHER" id="PTHR43394:SF1">
    <property type="entry name" value="ATP-BINDING CASSETTE SUB-FAMILY B MEMBER 10, MITOCHONDRIAL"/>
    <property type="match status" value="1"/>
</dbReference>
<dbReference type="Pfam" id="PF00005">
    <property type="entry name" value="ABC_tran"/>
    <property type="match status" value="1"/>
</dbReference>
<keyword evidence="8 9" id="KW-0472">Membrane</keyword>
<dbReference type="PROSITE" id="PS50893">
    <property type="entry name" value="ABC_TRANSPORTER_2"/>
    <property type="match status" value="1"/>
</dbReference>
<evidence type="ECO:0000256" key="6">
    <source>
        <dbReference type="ARBA" id="ARBA00022840"/>
    </source>
</evidence>
<keyword evidence="6 12" id="KW-0067">ATP-binding</keyword>
<evidence type="ECO:0000256" key="9">
    <source>
        <dbReference type="SAM" id="Phobius"/>
    </source>
</evidence>
<dbReference type="FunFam" id="3.40.50.300:FF:000854">
    <property type="entry name" value="Multidrug ABC transporter ATP-binding protein"/>
    <property type="match status" value="1"/>
</dbReference>
<feature type="transmembrane region" description="Helical" evidence="9">
    <location>
        <begin position="146"/>
        <end position="167"/>
    </location>
</feature>
<dbReference type="Gene3D" id="3.40.50.300">
    <property type="entry name" value="P-loop containing nucleotide triphosphate hydrolases"/>
    <property type="match status" value="1"/>
</dbReference>
<keyword evidence="3" id="KW-1003">Cell membrane</keyword>
<dbReference type="SUPFAM" id="SSF90123">
    <property type="entry name" value="ABC transporter transmembrane region"/>
    <property type="match status" value="1"/>
</dbReference>
<dbReference type="CDD" id="cd18543">
    <property type="entry name" value="ABC_6TM_Rv0194_D1_like"/>
    <property type="match status" value="1"/>
</dbReference>
<dbReference type="InterPro" id="IPR011527">
    <property type="entry name" value="ABC1_TM_dom"/>
</dbReference>
<evidence type="ECO:0000256" key="2">
    <source>
        <dbReference type="ARBA" id="ARBA00022448"/>
    </source>
</evidence>
<feature type="transmembrane region" description="Helical" evidence="9">
    <location>
        <begin position="287"/>
        <end position="306"/>
    </location>
</feature>
<dbReference type="InterPro" id="IPR036640">
    <property type="entry name" value="ABC1_TM_sf"/>
</dbReference>
<evidence type="ECO:0000256" key="1">
    <source>
        <dbReference type="ARBA" id="ARBA00004651"/>
    </source>
</evidence>
<organism evidence="12 13">
    <name type="scientific">Mycetocola manganoxydans</name>
    <dbReference type="NCBI Taxonomy" id="699879"/>
    <lineage>
        <taxon>Bacteria</taxon>
        <taxon>Bacillati</taxon>
        <taxon>Actinomycetota</taxon>
        <taxon>Actinomycetes</taxon>
        <taxon>Micrococcales</taxon>
        <taxon>Microbacteriaceae</taxon>
        <taxon>Mycetocola</taxon>
    </lineage>
</organism>
<keyword evidence="7 9" id="KW-1133">Transmembrane helix</keyword>
<comment type="subcellular location">
    <subcellularLocation>
        <location evidence="1">Cell membrane</location>
        <topology evidence="1">Multi-pass membrane protein</topology>
    </subcellularLocation>
</comment>
<protein>
    <submittedName>
        <fullName evidence="12">ABC transporter ATP-binding protein</fullName>
    </submittedName>
</protein>
<dbReference type="AlphaFoldDB" id="A0A3L6ZW14"/>
<sequence>MSRHPDDKKSHQSELSTARALWRILPYARKALPRISLGMAAALAAGLVALGIPLILESLVDGPLSTGDTSQIWWAVLAVLGLGVLEAAMIALRRWFVLKPGTYVEAGMRNALYARLQDLPVSFHDRWQSGQLLSRAVSDLNLIRRWLSFGLVLLVVNAVTVVIGAVVLFYWHWLLGLIFLVLAVPIWIYGFVFEKKYSIIARRSQDQAGDLATAVEESVHGIRVLKAFGRGTYALRNFESQAESLRGTEIEKAKAIAGIWLWLLLLPDVAFALCLLTGVWLASTGEITVGQLFAFFATATVLRFPIESIGFLLSMTFDTRSATDRFFEVLDTPNTITDPENPTTIADVRGRLSFENTHFRYQDSPADVPDLLNGVTLTLEPGETMALVGLTGSGKSTLTALTTRLYDVTGGAVTLDGVDVRDLTRDELRRHIAMAFEDATLFSASVRENILLGRGDLDPNSAEANAVLDEALDIAQANFVRDLPDGVETTVGEEGLSLSGGQRQRLALARAVAAKPAVLVLDDPLSALDVDTEALVEAALRRVLASTTALIVAHRPSTVMLADRVALLENGRVTAVGRHSELLLSSEHYKFVISSLEDEERREAAEKIDKTLDEAANTDTVEAGA</sequence>
<dbReference type="InterPro" id="IPR003593">
    <property type="entry name" value="AAA+_ATPase"/>
</dbReference>
<dbReference type="Proteomes" id="UP000270299">
    <property type="component" value="Unassembled WGS sequence"/>
</dbReference>
<keyword evidence="13" id="KW-1185">Reference proteome</keyword>
<evidence type="ECO:0000313" key="13">
    <source>
        <dbReference type="Proteomes" id="UP000270299"/>
    </source>
</evidence>
<evidence type="ECO:0000256" key="3">
    <source>
        <dbReference type="ARBA" id="ARBA00022475"/>
    </source>
</evidence>
<dbReference type="PANTHER" id="PTHR43394">
    <property type="entry name" value="ATP-DEPENDENT PERMEASE MDL1, MITOCHONDRIAL"/>
    <property type="match status" value="1"/>
</dbReference>
<dbReference type="EMBL" id="RCUV01000006">
    <property type="protein sequence ID" value="RLP72059.1"/>
    <property type="molecule type" value="Genomic_DNA"/>
</dbReference>
<evidence type="ECO:0000259" key="10">
    <source>
        <dbReference type="PROSITE" id="PS50893"/>
    </source>
</evidence>
<evidence type="ECO:0000256" key="7">
    <source>
        <dbReference type="ARBA" id="ARBA00022989"/>
    </source>
</evidence>
<dbReference type="GO" id="GO:0005886">
    <property type="term" value="C:plasma membrane"/>
    <property type="evidence" value="ECO:0007669"/>
    <property type="project" value="UniProtKB-SubCell"/>
</dbReference>
<evidence type="ECO:0000259" key="11">
    <source>
        <dbReference type="PROSITE" id="PS50929"/>
    </source>
</evidence>
<dbReference type="SMART" id="SM00382">
    <property type="entry name" value="AAA"/>
    <property type="match status" value="1"/>
</dbReference>
<dbReference type="SUPFAM" id="SSF52540">
    <property type="entry name" value="P-loop containing nucleoside triphosphate hydrolases"/>
    <property type="match status" value="1"/>
</dbReference>
<dbReference type="InterPro" id="IPR017871">
    <property type="entry name" value="ABC_transporter-like_CS"/>
</dbReference>
<dbReference type="InterPro" id="IPR039421">
    <property type="entry name" value="Type_1_exporter"/>
</dbReference>
<dbReference type="GO" id="GO:0015421">
    <property type="term" value="F:ABC-type oligopeptide transporter activity"/>
    <property type="evidence" value="ECO:0007669"/>
    <property type="project" value="TreeGrafter"/>
</dbReference>
<dbReference type="PROSITE" id="PS50929">
    <property type="entry name" value="ABC_TM1F"/>
    <property type="match status" value="1"/>
</dbReference>
<feature type="transmembrane region" description="Helical" evidence="9">
    <location>
        <begin position="173"/>
        <end position="193"/>
    </location>
</feature>
<evidence type="ECO:0000256" key="5">
    <source>
        <dbReference type="ARBA" id="ARBA00022741"/>
    </source>
</evidence>
<dbReference type="InterPro" id="IPR027417">
    <property type="entry name" value="P-loop_NTPase"/>
</dbReference>
<feature type="domain" description="ABC transmembrane type-1" evidence="11">
    <location>
        <begin position="37"/>
        <end position="315"/>
    </location>
</feature>
<keyword evidence="5" id="KW-0547">Nucleotide-binding</keyword>
<feature type="transmembrane region" description="Helical" evidence="9">
    <location>
        <begin position="31"/>
        <end position="52"/>
    </location>
</feature>
<dbReference type="RefSeq" id="WP_121672500.1">
    <property type="nucleotide sequence ID" value="NZ_BMXM01000005.1"/>
</dbReference>
<evidence type="ECO:0000313" key="12">
    <source>
        <dbReference type="EMBL" id="RLP72059.1"/>
    </source>
</evidence>
<evidence type="ECO:0000256" key="4">
    <source>
        <dbReference type="ARBA" id="ARBA00022692"/>
    </source>
</evidence>
<reference evidence="12 13" key="1">
    <citation type="submission" date="2018-10" db="EMBL/GenBank/DDBJ databases">
        <authorList>
            <person name="Li J."/>
        </authorList>
    </citation>
    <scope>NUCLEOTIDE SEQUENCE [LARGE SCALE GENOMIC DNA]</scope>
    <source>
        <strain evidence="12 13">CCTCC AB209002</strain>
    </source>
</reference>
<keyword evidence="2" id="KW-0813">Transport</keyword>
<feature type="transmembrane region" description="Helical" evidence="9">
    <location>
        <begin position="72"/>
        <end position="92"/>
    </location>
</feature>
<name>A0A3L6ZW14_9MICO</name>
<evidence type="ECO:0000256" key="8">
    <source>
        <dbReference type="ARBA" id="ARBA00023136"/>
    </source>
</evidence>
<dbReference type="PROSITE" id="PS00211">
    <property type="entry name" value="ABC_TRANSPORTER_1"/>
    <property type="match status" value="1"/>
</dbReference>
<proteinExistence type="predicted"/>
<comment type="caution">
    <text evidence="12">The sequence shown here is derived from an EMBL/GenBank/DDBJ whole genome shotgun (WGS) entry which is preliminary data.</text>
</comment>
<dbReference type="Gene3D" id="1.20.1560.10">
    <property type="entry name" value="ABC transporter type 1, transmembrane domain"/>
    <property type="match status" value="1"/>
</dbReference>
<dbReference type="InterPro" id="IPR003439">
    <property type="entry name" value="ABC_transporter-like_ATP-bd"/>
</dbReference>
<keyword evidence="4 9" id="KW-0812">Transmembrane</keyword>
<feature type="transmembrane region" description="Helical" evidence="9">
    <location>
        <begin position="259"/>
        <end position="281"/>
    </location>
</feature>
<feature type="domain" description="ABC transporter" evidence="10">
    <location>
        <begin position="352"/>
        <end position="595"/>
    </location>
</feature>
<dbReference type="OrthoDB" id="9806127at2"/>
<gene>
    <name evidence="12" type="ORF">D9V29_06385</name>
</gene>
<dbReference type="GO" id="GO:0016887">
    <property type="term" value="F:ATP hydrolysis activity"/>
    <property type="evidence" value="ECO:0007669"/>
    <property type="project" value="InterPro"/>
</dbReference>
<accession>A0A3L6ZW14</accession>